<dbReference type="EMBL" id="CP032157">
    <property type="protein sequence ID" value="AXY76854.1"/>
    <property type="molecule type" value="Genomic_DNA"/>
</dbReference>
<feature type="compositionally biased region" description="Basic and acidic residues" evidence="1">
    <location>
        <begin position="1"/>
        <end position="14"/>
    </location>
</feature>
<feature type="region of interest" description="Disordered" evidence="1">
    <location>
        <begin position="1"/>
        <end position="62"/>
    </location>
</feature>
<accession>A0A3B7MQN7</accession>
<keyword evidence="3" id="KW-1185">Reference proteome</keyword>
<dbReference type="Proteomes" id="UP000263900">
    <property type="component" value="Chromosome"/>
</dbReference>
<dbReference type="AlphaFoldDB" id="A0A3B7MQN7"/>
<organism evidence="2 3">
    <name type="scientific">Paraflavitalea soli</name>
    <dbReference type="NCBI Taxonomy" id="2315862"/>
    <lineage>
        <taxon>Bacteria</taxon>
        <taxon>Pseudomonadati</taxon>
        <taxon>Bacteroidota</taxon>
        <taxon>Chitinophagia</taxon>
        <taxon>Chitinophagales</taxon>
        <taxon>Chitinophagaceae</taxon>
        <taxon>Paraflavitalea</taxon>
    </lineage>
</organism>
<dbReference type="KEGG" id="pseg:D3H65_23940"/>
<evidence type="ECO:0000313" key="2">
    <source>
        <dbReference type="EMBL" id="AXY76854.1"/>
    </source>
</evidence>
<evidence type="ECO:0000256" key="1">
    <source>
        <dbReference type="SAM" id="MobiDB-lite"/>
    </source>
</evidence>
<proteinExistence type="predicted"/>
<protein>
    <submittedName>
        <fullName evidence="2">Uncharacterized protein</fullName>
    </submittedName>
</protein>
<dbReference type="RefSeq" id="WP_119052731.1">
    <property type="nucleotide sequence ID" value="NZ_CP032157.1"/>
</dbReference>
<evidence type="ECO:0000313" key="3">
    <source>
        <dbReference type="Proteomes" id="UP000263900"/>
    </source>
</evidence>
<dbReference type="OrthoDB" id="680409at2"/>
<name>A0A3B7MQN7_9BACT</name>
<gene>
    <name evidence="2" type="ORF">D3H65_23940</name>
</gene>
<sequence length="62" mass="7262">MNTIHHPQEGDPRNPQELPEEIQENISHYHHEENSMEGSEFMDDAIRMHEQPLGEQPATENE</sequence>
<reference evidence="2 3" key="1">
    <citation type="submission" date="2018-09" db="EMBL/GenBank/DDBJ databases">
        <title>Genome sequencing of strain 6GH32-13.</title>
        <authorList>
            <person name="Weon H.-Y."/>
            <person name="Heo J."/>
            <person name="Kwon S.-W."/>
        </authorList>
    </citation>
    <scope>NUCLEOTIDE SEQUENCE [LARGE SCALE GENOMIC DNA]</scope>
    <source>
        <strain evidence="2 3">5GH32-13</strain>
    </source>
</reference>